<dbReference type="SUPFAM" id="SSF52091">
    <property type="entry name" value="SpoIIaa-like"/>
    <property type="match status" value="1"/>
</dbReference>
<dbReference type="InterPro" id="IPR002645">
    <property type="entry name" value="STAS_dom"/>
</dbReference>
<dbReference type="RefSeq" id="WP_397018800.1">
    <property type="nucleotide sequence ID" value="NZ_JBITMB010000001.1"/>
</dbReference>
<proteinExistence type="predicted"/>
<evidence type="ECO:0000256" key="1">
    <source>
        <dbReference type="SAM" id="MobiDB-lite"/>
    </source>
</evidence>
<gene>
    <name evidence="3" type="ORF">ACIBP5_04795</name>
</gene>
<organism evidence="3 4">
    <name type="scientific">Nonomuraea indica</name>
    <dbReference type="NCBI Taxonomy" id="1581193"/>
    <lineage>
        <taxon>Bacteria</taxon>
        <taxon>Bacillati</taxon>
        <taxon>Actinomycetota</taxon>
        <taxon>Actinomycetes</taxon>
        <taxon>Streptosporangiales</taxon>
        <taxon>Streptosporangiaceae</taxon>
        <taxon>Nonomuraea</taxon>
    </lineage>
</organism>
<evidence type="ECO:0000259" key="2">
    <source>
        <dbReference type="PROSITE" id="PS50801"/>
    </source>
</evidence>
<sequence length="147" mass="15890">MGGDTGMTERLVYADRLVRISLRATADDPVLMVAGEVDRTNSGALARALERCRPGGGHVTVDTGALTFVDLSGLRVLLLPATPAAQRWIRLRNLTPSQRRIIALLGWCEEPEPGQPLETSAAEVPRPVGPPGRARGGRWWRSRDASS</sequence>
<dbReference type="PROSITE" id="PS50801">
    <property type="entry name" value="STAS"/>
    <property type="match status" value="1"/>
</dbReference>
<dbReference type="EMBL" id="JBITMB010000001">
    <property type="protein sequence ID" value="MFI7439267.1"/>
    <property type="molecule type" value="Genomic_DNA"/>
</dbReference>
<reference evidence="3 4" key="1">
    <citation type="submission" date="2024-10" db="EMBL/GenBank/DDBJ databases">
        <title>The Natural Products Discovery Center: Release of the First 8490 Sequenced Strains for Exploring Actinobacteria Biosynthetic Diversity.</title>
        <authorList>
            <person name="Kalkreuter E."/>
            <person name="Kautsar S.A."/>
            <person name="Yang D."/>
            <person name="Bader C.D."/>
            <person name="Teijaro C.N."/>
            <person name="Fluegel L."/>
            <person name="Davis C.M."/>
            <person name="Simpson J.R."/>
            <person name="Lauterbach L."/>
            <person name="Steele A.D."/>
            <person name="Gui C."/>
            <person name="Meng S."/>
            <person name="Li G."/>
            <person name="Viehrig K."/>
            <person name="Ye F."/>
            <person name="Su P."/>
            <person name="Kiefer A.F."/>
            <person name="Nichols A."/>
            <person name="Cepeda A.J."/>
            <person name="Yan W."/>
            <person name="Fan B."/>
            <person name="Jiang Y."/>
            <person name="Adhikari A."/>
            <person name="Zheng C.-J."/>
            <person name="Schuster L."/>
            <person name="Cowan T.M."/>
            <person name="Smanski M.J."/>
            <person name="Chevrette M.G."/>
            <person name="De Carvalho L.P.S."/>
            <person name="Shen B."/>
        </authorList>
    </citation>
    <scope>NUCLEOTIDE SEQUENCE [LARGE SCALE GENOMIC DNA]</scope>
    <source>
        <strain evidence="3 4">NPDC049503</strain>
    </source>
</reference>
<keyword evidence="4" id="KW-1185">Reference proteome</keyword>
<accession>A0ABW7ZZG1</accession>
<comment type="caution">
    <text evidence="3">The sequence shown here is derived from an EMBL/GenBank/DDBJ whole genome shotgun (WGS) entry which is preliminary data.</text>
</comment>
<dbReference type="CDD" id="cd07043">
    <property type="entry name" value="STAS_anti-anti-sigma_factors"/>
    <property type="match status" value="1"/>
</dbReference>
<dbReference type="InterPro" id="IPR036513">
    <property type="entry name" value="STAS_dom_sf"/>
</dbReference>
<evidence type="ECO:0000313" key="3">
    <source>
        <dbReference type="EMBL" id="MFI7439267.1"/>
    </source>
</evidence>
<dbReference type="Pfam" id="PF13466">
    <property type="entry name" value="STAS_2"/>
    <property type="match status" value="1"/>
</dbReference>
<feature type="domain" description="STAS" evidence="2">
    <location>
        <begin position="18"/>
        <end position="78"/>
    </location>
</feature>
<name>A0ABW7ZZG1_9ACTN</name>
<dbReference type="InterPro" id="IPR058548">
    <property type="entry name" value="MlaB-like_STAS"/>
</dbReference>
<protein>
    <submittedName>
        <fullName evidence="3">STAS domain-containing protein</fullName>
    </submittedName>
</protein>
<evidence type="ECO:0000313" key="4">
    <source>
        <dbReference type="Proteomes" id="UP001612928"/>
    </source>
</evidence>
<dbReference type="Proteomes" id="UP001612928">
    <property type="component" value="Unassembled WGS sequence"/>
</dbReference>
<feature type="region of interest" description="Disordered" evidence="1">
    <location>
        <begin position="113"/>
        <end position="147"/>
    </location>
</feature>
<dbReference type="Gene3D" id="3.30.750.24">
    <property type="entry name" value="STAS domain"/>
    <property type="match status" value="1"/>
</dbReference>